<keyword evidence="12" id="KW-1185">Reference proteome</keyword>
<dbReference type="PROSITE" id="PS50089">
    <property type="entry name" value="ZF_RING_2"/>
    <property type="match status" value="1"/>
</dbReference>
<reference evidence="13" key="1">
    <citation type="submission" date="2025-08" db="UniProtKB">
        <authorList>
            <consortium name="RefSeq"/>
        </authorList>
    </citation>
    <scope>IDENTIFICATION</scope>
    <source>
        <tissue evidence="13">Blood</tissue>
    </source>
</reference>
<keyword evidence="7" id="KW-0833">Ubl conjugation pathway</keyword>
<dbReference type="EC" id="2.3.2.27" evidence="3"/>
<evidence type="ECO:0000256" key="2">
    <source>
        <dbReference type="ARBA" id="ARBA00004906"/>
    </source>
</evidence>
<dbReference type="SUPFAM" id="SSF57850">
    <property type="entry name" value="RING/U-box"/>
    <property type="match status" value="1"/>
</dbReference>
<dbReference type="PANTHER" id="PTHR13480:SF1">
    <property type="entry name" value="E3 UBIQUITIN-PROTEIN LIGASE CBLL2"/>
    <property type="match status" value="1"/>
</dbReference>
<evidence type="ECO:0000313" key="12">
    <source>
        <dbReference type="Proteomes" id="UP000504640"/>
    </source>
</evidence>
<dbReference type="RefSeq" id="XP_032142012.1">
    <property type="nucleotide sequence ID" value="XM_032286121.1"/>
</dbReference>
<name>A0A6J3IHX2_SAPAP</name>
<keyword evidence="5" id="KW-0479">Metal-binding</keyword>
<dbReference type="GeneID" id="116556760"/>
<sequence>MPAGEQECECNEGKYYSKGGKLLRKEKKIPGYLWGDIKINIIGKKDDLPIHFCDKCDLPIKIYGRIIPCKHAFCYDCANLYDKNGCKICPGCSYPVRRIEKHKRGSLFMCSDVQGCKKTYSSQKSLQAHIIRRHKTAGKHDSSTSLEKVQPCIAPPRTEISEIPKRLQHEGHLSYIPPEQHTMMPPPTVPHMPHKHYNRSHKDIWAPPKELSPSPPFPIQWETISIFTRKQGNVITKHIQKNSNSGAKKPSSPDYSLEYQGQPVVSYPNHIRPQKQHYAQLPSPSSTVNHPMPYPPQDVGTSNLISSQVPALTTTYDPSPGFVIVQVPLFMKSPLPPIPQSQNGNPSESEFTFHHYNSNFLPQSTENQETLNPRLTQRDATDRRLWLGWKVLPPPPMWDPPSSNLHESHHSDQRREKPY</sequence>
<evidence type="ECO:0000256" key="10">
    <source>
        <dbReference type="SAM" id="MobiDB-lite"/>
    </source>
</evidence>
<dbReference type="Gene3D" id="6.10.140.2210">
    <property type="match status" value="1"/>
</dbReference>
<dbReference type="UniPathway" id="UPA00143"/>
<dbReference type="GO" id="GO:0016567">
    <property type="term" value="P:protein ubiquitination"/>
    <property type="evidence" value="ECO:0007669"/>
    <property type="project" value="UniProtKB-UniPathway"/>
</dbReference>
<dbReference type="Gene3D" id="3.30.40.10">
    <property type="entry name" value="Zinc/RING finger domain, C3HC4 (zinc finger)"/>
    <property type="match status" value="1"/>
</dbReference>
<evidence type="ECO:0000256" key="5">
    <source>
        <dbReference type="ARBA" id="ARBA00022723"/>
    </source>
</evidence>
<keyword evidence="8" id="KW-0862">Zinc</keyword>
<evidence type="ECO:0000259" key="11">
    <source>
        <dbReference type="PROSITE" id="PS50089"/>
    </source>
</evidence>
<dbReference type="InterPro" id="IPR001841">
    <property type="entry name" value="Znf_RING"/>
</dbReference>
<evidence type="ECO:0000313" key="13">
    <source>
        <dbReference type="RefSeq" id="XP_032142012.1"/>
    </source>
</evidence>
<evidence type="ECO:0000256" key="3">
    <source>
        <dbReference type="ARBA" id="ARBA00012483"/>
    </source>
</evidence>
<feature type="region of interest" description="Disordered" evidence="10">
    <location>
        <begin position="394"/>
        <end position="419"/>
    </location>
</feature>
<feature type="region of interest" description="Disordered" evidence="10">
    <location>
        <begin position="238"/>
        <end position="260"/>
    </location>
</feature>
<dbReference type="CTD" id="158506"/>
<dbReference type="AlphaFoldDB" id="A0A6J3IHX2"/>
<dbReference type="PROSITE" id="PS00518">
    <property type="entry name" value="ZF_RING_1"/>
    <property type="match status" value="1"/>
</dbReference>
<evidence type="ECO:0000256" key="7">
    <source>
        <dbReference type="ARBA" id="ARBA00022786"/>
    </source>
</evidence>
<gene>
    <name evidence="13" type="primary">CBLL2</name>
</gene>
<feature type="compositionally biased region" description="Basic and acidic residues" evidence="10">
    <location>
        <begin position="406"/>
        <end position="419"/>
    </location>
</feature>
<evidence type="ECO:0000256" key="8">
    <source>
        <dbReference type="ARBA" id="ARBA00022833"/>
    </source>
</evidence>
<comment type="pathway">
    <text evidence="2">Protein modification; protein ubiquitination.</text>
</comment>
<evidence type="ECO:0000256" key="6">
    <source>
        <dbReference type="ARBA" id="ARBA00022771"/>
    </source>
</evidence>
<dbReference type="Pfam" id="PF18408">
    <property type="entry name" value="zf_Hakai"/>
    <property type="match status" value="1"/>
</dbReference>
<evidence type="ECO:0000256" key="1">
    <source>
        <dbReference type="ARBA" id="ARBA00000900"/>
    </source>
</evidence>
<keyword evidence="4" id="KW-0808">Transferase</keyword>
<dbReference type="InterPro" id="IPR040380">
    <property type="entry name" value="HAKAI-like_RING-HC"/>
</dbReference>
<evidence type="ECO:0000256" key="4">
    <source>
        <dbReference type="ARBA" id="ARBA00022679"/>
    </source>
</evidence>
<dbReference type="InterPro" id="IPR017907">
    <property type="entry name" value="Znf_RING_CS"/>
</dbReference>
<dbReference type="GO" id="GO:0061630">
    <property type="term" value="F:ubiquitin protein ligase activity"/>
    <property type="evidence" value="ECO:0007669"/>
    <property type="project" value="UniProtKB-EC"/>
</dbReference>
<protein>
    <recommendedName>
        <fullName evidence="3">RING-type E3 ubiquitin transferase</fullName>
        <ecNumber evidence="3">2.3.2.27</ecNumber>
    </recommendedName>
</protein>
<keyword evidence="6 9" id="KW-0863">Zinc-finger</keyword>
<dbReference type="GO" id="GO:0030155">
    <property type="term" value="P:regulation of cell adhesion"/>
    <property type="evidence" value="ECO:0007669"/>
    <property type="project" value="TreeGrafter"/>
</dbReference>
<dbReference type="InterPro" id="IPR040383">
    <property type="entry name" value="HAKAI/CBLL2"/>
</dbReference>
<dbReference type="InterPro" id="IPR041042">
    <property type="entry name" value="Znf_Hakai"/>
</dbReference>
<dbReference type="InterPro" id="IPR013083">
    <property type="entry name" value="Znf_RING/FYVE/PHD"/>
</dbReference>
<accession>A0A6J3IHX2</accession>
<feature type="domain" description="RING-type" evidence="11">
    <location>
        <begin position="53"/>
        <end position="93"/>
    </location>
</feature>
<evidence type="ECO:0000256" key="9">
    <source>
        <dbReference type="PROSITE-ProRule" id="PRU00175"/>
    </source>
</evidence>
<dbReference type="GO" id="GO:0008270">
    <property type="term" value="F:zinc ion binding"/>
    <property type="evidence" value="ECO:0007669"/>
    <property type="project" value="UniProtKB-KW"/>
</dbReference>
<comment type="catalytic activity">
    <reaction evidence="1">
        <text>S-ubiquitinyl-[E2 ubiquitin-conjugating enzyme]-L-cysteine + [acceptor protein]-L-lysine = [E2 ubiquitin-conjugating enzyme]-L-cysteine + N(6)-ubiquitinyl-[acceptor protein]-L-lysine.</text>
        <dbReference type="EC" id="2.3.2.27"/>
    </reaction>
</comment>
<proteinExistence type="predicted"/>
<dbReference type="CDD" id="cd16508">
    <property type="entry name" value="RING-HC_HAKAI-like"/>
    <property type="match status" value="1"/>
</dbReference>
<organism evidence="12 13">
    <name type="scientific">Sapajus apella</name>
    <name type="common">Brown-capped capuchin</name>
    <name type="synonym">Cebus apella</name>
    <dbReference type="NCBI Taxonomy" id="9515"/>
    <lineage>
        <taxon>Eukaryota</taxon>
        <taxon>Metazoa</taxon>
        <taxon>Chordata</taxon>
        <taxon>Craniata</taxon>
        <taxon>Vertebrata</taxon>
        <taxon>Euteleostomi</taxon>
        <taxon>Mammalia</taxon>
        <taxon>Eutheria</taxon>
        <taxon>Euarchontoglires</taxon>
        <taxon>Primates</taxon>
        <taxon>Haplorrhini</taxon>
        <taxon>Platyrrhini</taxon>
        <taxon>Cebidae</taxon>
        <taxon>Cebinae</taxon>
        <taxon>Sapajus</taxon>
    </lineage>
</organism>
<dbReference type="PANTHER" id="PTHR13480">
    <property type="entry name" value="E3 UBIQUITIN-PROTEIN LIGASE HAKAI-RELATED"/>
    <property type="match status" value="1"/>
</dbReference>
<dbReference type="Proteomes" id="UP000504640">
    <property type="component" value="Unplaced"/>
</dbReference>